<comment type="catalytic activity">
    <reaction evidence="7">
        <text>L-methionyl-[protein] + [thioredoxin]-disulfide + H2O = L-methionyl-(R)-S-oxide-[protein] + [thioredoxin]-dithiol</text>
        <dbReference type="Rhea" id="RHEA:24164"/>
        <dbReference type="Rhea" id="RHEA-COMP:10698"/>
        <dbReference type="Rhea" id="RHEA-COMP:10700"/>
        <dbReference type="Rhea" id="RHEA-COMP:12313"/>
        <dbReference type="Rhea" id="RHEA-COMP:12314"/>
        <dbReference type="ChEBI" id="CHEBI:15377"/>
        <dbReference type="ChEBI" id="CHEBI:16044"/>
        <dbReference type="ChEBI" id="CHEBI:29950"/>
        <dbReference type="ChEBI" id="CHEBI:45764"/>
        <dbReference type="ChEBI" id="CHEBI:50058"/>
        <dbReference type="EC" id="1.8.4.12"/>
    </reaction>
</comment>
<evidence type="ECO:0000313" key="10">
    <source>
        <dbReference type="EMBL" id="KWZ33117.1"/>
    </source>
</evidence>
<accession>A0AAW3PW06</accession>
<dbReference type="NCBIfam" id="TIGR00357">
    <property type="entry name" value="peptide-methionine (R)-S-oxide reductase MsrB"/>
    <property type="match status" value="1"/>
</dbReference>
<feature type="chain" id="PRO_5043968961" description="peptide-methionine (R)-S-oxide reductase" evidence="8">
    <location>
        <begin position="20"/>
        <end position="176"/>
    </location>
</feature>
<gene>
    <name evidence="10" type="ORF">WS64_19025</name>
</gene>
<feature type="domain" description="MsrB" evidence="9">
    <location>
        <begin position="53"/>
        <end position="174"/>
    </location>
</feature>
<dbReference type="FunFam" id="2.170.150.20:FF:000001">
    <property type="entry name" value="Peptide methionine sulfoxide reductase MsrB"/>
    <property type="match status" value="1"/>
</dbReference>
<organism evidence="10 11">
    <name type="scientific">Burkholderia anthina</name>
    <dbReference type="NCBI Taxonomy" id="179879"/>
    <lineage>
        <taxon>Bacteria</taxon>
        <taxon>Pseudomonadati</taxon>
        <taxon>Pseudomonadota</taxon>
        <taxon>Betaproteobacteria</taxon>
        <taxon>Burkholderiales</taxon>
        <taxon>Burkholderiaceae</taxon>
        <taxon>Burkholderia</taxon>
        <taxon>Burkholderia cepacia complex</taxon>
    </lineage>
</organism>
<evidence type="ECO:0000313" key="11">
    <source>
        <dbReference type="Proteomes" id="UP000070434"/>
    </source>
</evidence>
<sequence length="176" mass="18760">MPTRRHLLFAGATGLAALAALSSAGRRALVGRAFAAPPVGSPKAAPFEITHSDAEWHRRLTPAQYTVLREAGTERPFTSPLNDEHRHGTFACAGCGLALFSSATKFDSHTGWPSFWKPLDHAVGTDTDASFGMVRTEVHCRRCGGHLGHVFDDGPAPTGLRYCMNGVALVFHPAAA</sequence>
<dbReference type="InterPro" id="IPR006311">
    <property type="entry name" value="TAT_signal"/>
</dbReference>
<comment type="cofactor">
    <cofactor evidence="1">
        <name>Zn(2+)</name>
        <dbReference type="ChEBI" id="CHEBI:29105"/>
    </cofactor>
</comment>
<dbReference type="EMBL" id="LNJP01000002">
    <property type="protein sequence ID" value="KWZ33117.1"/>
    <property type="molecule type" value="Genomic_DNA"/>
</dbReference>
<keyword evidence="6" id="KW-0560">Oxidoreductase</keyword>
<evidence type="ECO:0000256" key="5">
    <source>
        <dbReference type="ARBA" id="ARBA00022833"/>
    </source>
</evidence>
<reference evidence="10 11" key="1">
    <citation type="submission" date="2015-11" db="EMBL/GenBank/DDBJ databases">
        <authorList>
            <person name="Sahl J."/>
            <person name="Wagner D."/>
            <person name="Keim P."/>
        </authorList>
    </citation>
    <scope>NUCLEOTIDE SEQUENCE [LARGE SCALE GENOMIC DNA]</scope>
    <source>
        <strain evidence="10 11">AZ-4-2-10-S1-D7</strain>
    </source>
</reference>
<dbReference type="PANTHER" id="PTHR10173:SF57">
    <property type="entry name" value="PEPTIDE-METHIONINE (R)-S-OXIDE REDUCTASE"/>
    <property type="match status" value="1"/>
</dbReference>
<evidence type="ECO:0000256" key="7">
    <source>
        <dbReference type="ARBA" id="ARBA00048488"/>
    </source>
</evidence>
<evidence type="ECO:0000259" key="9">
    <source>
        <dbReference type="PROSITE" id="PS51790"/>
    </source>
</evidence>
<evidence type="ECO:0000256" key="2">
    <source>
        <dbReference type="ARBA" id="ARBA00007174"/>
    </source>
</evidence>
<dbReference type="PROSITE" id="PS51790">
    <property type="entry name" value="MSRB"/>
    <property type="match status" value="1"/>
</dbReference>
<dbReference type="GO" id="GO:0005737">
    <property type="term" value="C:cytoplasm"/>
    <property type="evidence" value="ECO:0007669"/>
    <property type="project" value="TreeGrafter"/>
</dbReference>
<evidence type="ECO:0000256" key="6">
    <source>
        <dbReference type="ARBA" id="ARBA00023002"/>
    </source>
</evidence>
<dbReference type="AlphaFoldDB" id="A0AAW3PW06"/>
<evidence type="ECO:0000256" key="4">
    <source>
        <dbReference type="ARBA" id="ARBA00022723"/>
    </source>
</evidence>
<dbReference type="Pfam" id="PF01641">
    <property type="entry name" value="SelR"/>
    <property type="match status" value="1"/>
</dbReference>
<comment type="similarity">
    <text evidence="2">Belongs to the MsrB Met sulfoxide reductase family.</text>
</comment>
<feature type="signal peptide" evidence="8">
    <location>
        <begin position="1"/>
        <end position="19"/>
    </location>
</feature>
<keyword evidence="5" id="KW-0862">Zinc</keyword>
<dbReference type="InterPro" id="IPR028427">
    <property type="entry name" value="Met_Sox_Rdtase_MsrB"/>
</dbReference>
<dbReference type="EC" id="1.8.4.12" evidence="3"/>
<dbReference type="SUPFAM" id="SSF51316">
    <property type="entry name" value="Mss4-like"/>
    <property type="match status" value="1"/>
</dbReference>
<evidence type="ECO:0000256" key="1">
    <source>
        <dbReference type="ARBA" id="ARBA00001947"/>
    </source>
</evidence>
<dbReference type="PANTHER" id="PTHR10173">
    <property type="entry name" value="METHIONINE SULFOXIDE REDUCTASE"/>
    <property type="match status" value="1"/>
</dbReference>
<dbReference type="PROSITE" id="PS51318">
    <property type="entry name" value="TAT"/>
    <property type="match status" value="1"/>
</dbReference>
<protein>
    <recommendedName>
        <fullName evidence="3">peptide-methionine (R)-S-oxide reductase</fullName>
        <ecNumber evidence="3">1.8.4.12</ecNumber>
    </recommendedName>
</protein>
<name>A0AAW3PW06_9BURK</name>
<dbReference type="InterPro" id="IPR011057">
    <property type="entry name" value="Mss4-like_sf"/>
</dbReference>
<dbReference type="InterPro" id="IPR002579">
    <property type="entry name" value="Met_Sox_Rdtase_MsrB_dom"/>
</dbReference>
<dbReference type="GO" id="GO:0030091">
    <property type="term" value="P:protein repair"/>
    <property type="evidence" value="ECO:0007669"/>
    <property type="project" value="InterPro"/>
</dbReference>
<keyword evidence="8" id="KW-0732">Signal</keyword>
<dbReference type="Gene3D" id="2.170.150.20">
    <property type="entry name" value="Peptide methionine sulfoxide reductase"/>
    <property type="match status" value="1"/>
</dbReference>
<evidence type="ECO:0000256" key="8">
    <source>
        <dbReference type="SAM" id="SignalP"/>
    </source>
</evidence>
<dbReference type="Proteomes" id="UP000070434">
    <property type="component" value="Chromosome 3"/>
</dbReference>
<comment type="caution">
    <text evidence="10">The sequence shown here is derived from an EMBL/GenBank/DDBJ whole genome shotgun (WGS) entry which is preliminary data.</text>
</comment>
<dbReference type="RefSeq" id="WP_060967308.1">
    <property type="nucleotide sequence ID" value="NZ_CM003769.1"/>
</dbReference>
<dbReference type="GO" id="GO:0046872">
    <property type="term" value="F:metal ion binding"/>
    <property type="evidence" value="ECO:0007669"/>
    <property type="project" value="UniProtKB-KW"/>
</dbReference>
<evidence type="ECO:0000256" key="3">
    <source>
        <dbReference type="ARBA" id="ARBA00012499"/>
    </source>
</evidence>
<dbReference type="GO" id="GO:0033743">
    <property type="term" value="F:peptide-methionine (R)-S-oxide reductase activity"/>
    <property type="evidence" value="ECO:0007669"/>
    <property type="project" value="UniProtKB-EC"/>
</dbReference>
<keyword evidence="4" id="KW-0479">Metal-binding</keyword>
<proteinExistence type="inferred from homology"/>
<dbReference type="GO" id="GO:0006979">
    <property type="term" value="P:response to oxidative stress"/>
    <property type="evidence" value="ECO:0007669"/>
    <property type="project" value="InterPro"/>
</dbReference>